<dbReference type="Proteomes" id="UP000631114">
    <property type="component" value="Unassembled WGS sequence"/>
</dbReference>
<protein>
    <submittedName>
        <fullName evidence="2">Uncharacterized protein</fullName>
    </submittedName>
</protein>
<feature type="chain" id="PRO_5033058766" evidence="1">
    <location>
        <begin position="30"/>
        <end position="162"/>
    </location>
</feature>
<sequence>MLCLTSALMSKLILFVSQVLMQVNSLCSADVVAYIFVFSAKPYHYLPIYEHGKVISKEIRAMMKLEEGGKEKPATVKQMETHVEAPGTSVTESVQDIVIGGGGHVSSVCYTSVKPLGDRVHVKIKSAEEQTTGAPIVYSKYSGTELEFDRSTHLLLKEDDIV</sequence>
<keyword evidence="1" id="KW-0732">Signal</keyword>
<keyword evidence="3" id="KW-1185">Reference proteome</keyword>
<dbReference type="InterPro" id="IPR011032">
    <property type="entry name" value="GroES-like_sf"/>
</dbReference>
<organism evidence="2 3">
    <name type="scientific">Coptis chinensis</name>
    <dbReference type="NCBI Taxonomy" id="261450"/>
    <lineage>
        <taxon>Eukaryota</taxon>
        <taxon>Viridiplantae</taxon>
        <taxon>Streptophyta</taxon>
        <taxon>Embryophyta</taxon>
        <taxon>Tracheophyta</taxon>
        <taxon>Spermatophyta</taxon>
        <taxon>Magnoliopsida</taxon>
        <taxon>Ranunculales</taxon>
        <taxon>Ranunculaceae</taxon>
        <taxon>Coptidoideae</taxon>
        <taxon>Coptis</taxon>
    </lineage>
</organism>
<comment type="caution">
    <text evidence="2">The sequence shown here is derived from an EMBL/GenBank/DDBJ whole genome shotgun (WGS) entry which is preliminary data.</text>
</comment>
<dbReference type="SUPFAM" id="SSF50129">
    <property type="entry name" value="GroES-like"/>
    <property type="match status" value="1"/>
</dbReference>
<proteinExistence type="predicted"/>
<evidence type="ECO:0000313" key="3">
    <source>
        <dbReference type="Proteomes" id="UP000631114"/>
    </source>
</evidence>
<name>A0A835IC47_9MAGN</name>
<dbReference type="EMBL" id="JADFTS010000003">
    <property type="protein sequence ID" value="KAF9614811.1"/>
    <property type="molecule type" value="Genomic_DNA"/>
</dbReference>
<reference evidence="2 3" key="1">
    <citation type="submission" date="2020-10" db="EMBL/GenBank/DDBJ databases">
        <title>The Coptis chinensis genome and diversification of protoberbering-type alkaloids.</title>
        <authorList>
            <person name="Wang B."/>
            <person name="Shu S."/>
            <person name="Song C."/>
            <person name="Liu Y."/>
        </authorList>
    </citation>
    <scope>NUCLEOTIDE SEQUENCE [LARGE SCALE GENOMIC DNA]</scope>
    <source>
        <strain evidence="2">HL-2020</strain>
        <tissue evidence="2">Leaf</tissue>
    </source>
</reference>
<evidence type="ECO:0000256" key="1">
    <source>
        <dbReference type="SAM" id="SignalP"/>
    </source>
</evidence>
<dbReference type="OrthoDB" id="184876at2759"/>
<evidence type="ECO:0000313" key="2">
    <source>
        <dbReference type="EMBL" id="KAF9614811.1"/>
    </source>
</evidence>
<dbReference type="CDD" id="cd00320">
    <property type="entry name" value="cpn10"/>
    <property type="match status" value="1"/>
</dbReference>
<gene>
    <name evidence="2" type="ORF">IFM89_020734</name>
</gene>
<feature type="non-terminal residue" evidence="2">
    <location>
        <position position="1"/>
    </location>
</feature>
<dbReference type="AlphaFoldDB" id="A0A835IC47"/>
<dbReference type="GO" id="GO:0005524">
    <property type="term" value="F:ATP binding"/>
    <property type="evidence" value="ECO:0007669"/>
    <property type="project" value="InterPro"/>
</dbReference>
<feature type="signal peptide" evidence="1">
    <location>
        <begin position="1"/>
        <end position="29"/>
    </location>
</feature>
<dbReference type="InterPro" id="IPR020818">
    <property type="entry name" value="Chaperonin_GroES"/>
</dbReference>
<accession>A0A835IC47</accession>
<dbReference type="GO" id="GO:0044183">
    <property type="term" value="F:protein folding chaperone"/>
    <property type="evidence" value="ECO:0007669"/>
    <property type="project" value="InterPro"/>
</dbReference>